<organism evidence="1 2">
    <name type="scientific">Pisum sativum</name>
    <name type="common">Garden pea</name>
    <name type="synonym">Lathyrus oleraceus</name>
    <dbReference type="NCBI Taxonomy" id="3888"/>
    <lineage>
        <taxon>Eukaryota</taxon>
        <taxon>Viridiplantae</taxon>
        <taxon>Streptophyta</taxon>
        <taxon>Embryophyta</taxon>
        <taxon>Tracheophyta</taxon>
        <taxon>Spermatophyta</taxon>
        <taxon>Magnoliopsida</taxon>
        <taxon>eudicotyledons</taxon>
        <taxon>Gunneridae</taxon>
        <taxon>Pentapetalae</taxon>
        <taxon>rosids</taxon>
        <taxon>fabids</taxon>
        <taxon>Fabales</taxon>
        <taxon>Fabaceae</taxon>
        <taxon>Papilionoideae</taxon>
        <taxon>50 kb inversion clade</taxon>
        <taxon>NPAAA clade</taxon>
        <taxon>Hologalegina</taxon>
        <taxon>IRL clade</taxon>
        <taxon>Fabeae</taxon>
        <taxon>Lathyrus</taxon>
    </lineage>
</organism>
<dbReference type="EMBL" id="JAMSHJ010000001">
    <property type="protein sequence ID" value="KAI5440459.1"/>
    <property type="molecule type" value="Genomic_DNA"/>
</dbReference>
<keyword evidence="2" id="KW-1185">Reference proteome</keyword>
<name>A0A9D4YJW4_PEA</name>
<sequence length="80" mass="8513">MANNYNLSQTSAAETAYELGTLTREEDQTNFPGVITANANDIHVKLVGSSKDLNSGKMIGSAKESEGLYYLDNGSASQLP</sequence>
<dbReference type="Proteomes" id="UP001058974">
    <property type="component" value="Chromosome 1"/>
</dbReference>
<protein>
    <submittedName>
        <fullName evidence="1">Uncharacterized protein</fullName>
    </submittedName>
</protein>
<evidence type="ECO:0000313" key="1">
    <source>
        <dbReference type="EMBL" id="KAI5440459.1"/>
    </source>
</evidence>
<evidence type="ECO:0000313" key="2">
    <source>
        <dbReference type="Proteomes" id="UP001058974"/>
    </source>
</evidence>
<dbReference type="AlphaFoldDB" id="A0A9D4YJW4"/>
<comment type="caution">
    <text evidence="1">The sequence shown here is derived from an EMBL/GenBank/DDBJ whole genome shotgun (WGS) entry which is preliminary data.</text>
</comment>
<gene>
    <name evidence="1" type="ORF">KIW84_010076</name>
</gene>
<reference evidence="1 2" key="1">
    <citation type="journal article" date="2022" name="Nat. Genet.">
        <title>Improved pea reference genome and pan-genome highlight genomic features and evolutionary characteristics.</title>
        <authorList>
            <person name="Yang T."/>
            <person name="Liu R."/>
            <person name="Luo Y."/>
            <person name="Hu S."/>
            <person name="Wang D."/>
            <person name="Wang C."/>
            <person name="Pandey M.K."/>
            <person name="Ge S."/>
            <person name="Xu Q."/>
            <person name="Li N."/>
            <person name="Li G."/>
            <person name="Huang Y."/>
            <person name="Saxena R.K."/>
            <person name="Ji Y."/>
            <person name="Li M."/>
            <person name="Yan X."/>
            <person name="He Y."/>
            <person name="Liu Y."/>
            <person name="Wang X."/>
            <person name="Xiang C."/>
            <person name="Varshney R.K."/>
            <person name="Ding H."/>
            <person name="Gao S."/>
            <person name="Zong X."/>
        </authorList>
    </citation>
    <scope>NUCLEOTIDE SEQUENCE [LARGE SCALE GENOMIC DNA]</scope>
    <source>
        <strain evidence="1 2">cv. Zhongwan 6</strain>
    </source>
</reference>
<dbReference type="Gramene" id="Psat01G0007600-T1">
    <property type="protein sequence ID" value="KAI5440459.1"/>
    <property type="gene ID" value="KIW84_010076"/>
</dbReference>
<proteinExistence type="predicted"/>
<accession>A0A9D4YJW4</accession>